<feature type="non-terminal residue" evidence="1">
    <location>
        <position position="287"/>
    </location>
</feature>
<dbReference type="EMBL" id="CAJVPY010029241">
    <property type="protein sequence ID" value="CAG8793929.1"/>
    <property type="molecule type" value="Genomic_DNA"/>
</dbReference>
<dbReference type="AlphaFoldDB" id="A0A9N9JSI9"/>
<organism evidence="1 2">
    <name type="scientific">Dentiscutata erythropus</name>
    <dbReference type="NCBI Taxonomy" id="1348616"/>
    <lineage>
        <taxon>Eukaryota</taxon>
        <taxon>Fungi</taxon>
        <taxon>Fungi incertae sedis</taxon>
        <taxon>Mucoromycota</taxon>
        <taxon>Glomeromycotina</taxon>
        <taxon>Glomeromycetes</taxon>
        <taxon>Diversisporales</taxon>
        <taxon>Gigasporaceae</taxon>
        <taxon>Dentiscutata</taxon>
    </lineage>
</organism>
<name>A0A9N9JSI9_9GLOM</name>
<evidence type="ECO:0000313" key="1">
    <source>
        <dbReference type="EMBL" id="CAG8793929.1"/>
    </source>
</evidence>
<proteinExistence type="predicted"/>
<feature type="non-terminal residue" evidence="1">
    <location>
        <position position="1"/>
    </location>
</feature>
<keyword evidence="2" id="KW-1185">Reference proteome</keyword>
<dbReference type="PANTHER" id="PTHR36168">
    <property type="entry name" value="CHROMOSOME 1, WHOLE GENOME SHOTGUN SEQUENCE"/>
    <property type="match status" value="1"/>
</dbReference>
<evidence type="ECO:0000313" key="2">
    <source>
        <dbReference type="Proteomes" id="UP000789405"/>
    </source>
</evidence>
<dbReference type="InterPro" id="IPR027417">
    <property type="entry name" value="P-loop_NTPase"/>
</dbReference>
<dbReference type="SUPFAM" id="SSF52540">
    <property type="entry name" value="P-loop containing nucleoside triphosphate hydrolases"/>
    <property type="match status" value="1"/>
</dbReference>
<dbReference type="OrthoDB" id="2333074at2759"/>
<reference evidence="1" key="1">
    <citation type="submission" date="2021-06" db="EMBL/GenBank/DDBJ databases">
        <authorList>
            <person name="Kallberg Y."/>
            <person name="Tangrot J."/>
            <person name="Rosling A."/>
        </authorList>
    </citation>
    <scope>NUCLEOTIDE SEQUENCE</scope>
    <source>
        <strain evidence="1">MA453B</strain>
    </source>
</reference>
<sequence length="287" mass="32822">KIAARKVGQGVIYVNIHENLNDSEGLGRELARAINFKQCISFMGQLARKIMGPDSIRFEDSKWESALNAFERAAAVYKKKYKKLPVLVFDNINVLDKVHPEIIDLLQDNAKMSVDSLKYVVVFVTNERSVLNRMKESSAWSRASEPVTEIEDFTEGETIDYLVNKRKVCNDAEAKKLHELIGGRITVLNSMATRIEDKKSFEDIKQNLFTKISKQFRKAEINEGQLYHEKVKPLIKALLENDDKGLEYNMALEIVQDDTMLDELLKANVLAYHPAKDTLTFHSRSVR</sequence>
<dbReference type="PANTHER" id="PTHR36168:SF1">
    <property type="entry name" value="ORC1-LIKE AAA ATPASE DOMAIN-CONTAINING PROTEIN"/>
    <property type="match status" value="1"/>
</dbReference>
<accession>A0A9N9JSI9</accession>
<gene>
    <name evidence="1" type="ORF">DERYTH_LOCUS21968</name>
</gene>
<protein>
    <submittedName>
        <fullName evidence="1">2188_t:CDS:1</fullName>
    </submittedName>
</protein>
<dbReference type="Proteomes" id="UP000789405">
    <property type="component" value="Unassembled WGS sequence"/>
</dbReference>
<comment type="caution">
    <text evidence="1">The sequence shown here is derived from an EMBL/GenBank/DDBJ whole genome shotgun (WGS) entry which is preliminary data.</text>
</comment>